<dbReference type="Proteomes" id="UP001230649">
    <property type="component" value="Unassembled WGS sequence"/>
</dbReference>
<reference evidence="1" key="1">
    <citation type="submission" date="2023-04" db="EMBL/GenBank/DDBJ databases">
        <title>Draft Genome sequencing of Naganishia species isolated from polar environments using Oxford Nanopore Technology.</title>
        <authorList>
            <person name="Leo P."/>
            <person name="Venkateswaran K."/>
        </authorList>
    </citation>
    <scope>NUCLEOTIDE SEQUENCE</scope>
    <source>
        <strain evidence="1">MNA-CCFEE 5262</strain>
    </source>
</reference>
<name>A0ACC2WR10_9TREE</name>
<accession>A0ACC2WR10</accession>
<evidence type="ECO:0000313" key="1">
    <source>
        <dbReference type="EMBL" id="KAJ9113735.1"/>
    </source>
</evidence>
<organism evidence="1 2">
    <name type="scientific">Naganishia adeliensis</name>
    <dbReference type="NCBI Taxonomy" id="92952"/>
    <lineage>
        <taxon>Eukaryota</taxon>
        <taxon>Fungi</taxon>
        <taxon>Dikarya</taxon>
        <taxon>Basidiomycota</taxon>
        <taxon>Agaricomycotina</taxon>
        <taxon>Tremellomycetes</taxon>
        <taxon>Filobasidiales</taxon>
        <taxon>Filobasidiaceae</taxon>
        <taxon>Naganishia</taxon>
    </lineage>
</organism>
<comment type="caution">
    <text evidence="1">The sequence shown here is derived from an EMBL/GenBank/DDBJ whole genome shotgun (WGS) entry which is preliminary data.</text>
</comment>
<evidence type="ECO:0000313" key="2">
    <source>
        <dbReference type="Proteomes" id="UP001230649"/>
    </source>
</evidence>
<protein>
    <submittedName>
        <fullName evidence="1">Uncharacterized protein</fullName>
    </submittedName>
</protein>
<keyword evidence="2" id="KW-1185">Reference proteome</keyword>
<dbReference type="EMBL" id="JASBWS010000011">
    <property type="protein sequence ID" value="KAJ9113735.1"/>
    <property type="molecule type" value="Genomic_DNA"/>
</dbReference>
<proteinExistence type="predicted"/>
<gene>
    <name evidence="1" type="ORF">QFC20_001760</name>
</gene>
<sequence length="824" mass="90021">MYDPVRGRDPTQAPPAASLGGYQLNQPSGVPLPPAWEEGRRRSSGVEMMPPPRGLGMYRVGSGDGEGPSQGYFPPHYQPSPSHVTAASPRTSISHLVTPSADVPPTPARQSPFPPPFAFTPGGTALHSGGYERESSTTSSRPSSSHQYFPSIPRIQSQSPHASTVRGSLQGWTNGEDRGEFEPQMRKITPTGGSLAAVMNPSPEAYTGFRKSLTAERSLTPNAASSQTSVVKDTPQTSSPRRNEGEGELRRKASEQEMSAAEALSALASAGASVRKDEGTVSVPASMERESEMMSAKATATEGVVSPKAMPPKYEPGDFVSPKSAAATAVPAQESPKKRKKAVKAEDKTTTTAAPVRKRKASATGDGTVDSPAGNGKPRKRAVKEKPNGGTVLVPEPAPKAYDPKRISAPSSILRPLSQDELAYIRNPRNIKNPLKTGRPTKFGSEHGAASSRDPYSSAPSNGRRPSETVTPVEEVIERGGDPRGGLKRRAREDSADLASDRAGGAKRERLDDAPRGDTKREKDDRSSRPKAPGTFGKGNEVAEHYNKRGNQGLDNRKDSPIIGLRSCNNWIKAVMIQTYLRRRPGRPFNPREPNGRVLDMGCGKGGDISKWDRVNIQDYVGCAPMFDNVSMQFCIHYAFEKVQNVRQMLENVAMFLREGGIYFGTTVSKEKITNALAEIPPDQEELVIANDYFKMEFTERKHEGPFGHAYKFSLEGAIDDCEEYVVDWSEFTALAAEYKLKCIYRKDFDEMFVEHTQNPEFATMAKRMQVIDDEGDLYMDPGQWAAVSMYLGFAFEKMPLSWNPTREKLLDDLPSRDAHSPVL</sequence>